<name>A0A8E2JWK9_9PEZI</name>
<proteinExistence type="predicted"/>
<feature type="coiled-coil region" evidence="1">
    <location>
        <begin position="150"/>
        <end position="184"/>
    </location>
</feature>
<dbReference type="AlphaFoldDB" id="A0A8E2JWK9"/>
<evidence type="ECO:0000313" key="2">
    <source>
        <dbReference type="EMBL" id="OCL12335.1"/>
    </source>
</evidence>
<dbReference type="EMBL" id="KV748889">
    <property type="protein sequence ID" value="OCL12335.1"/>
    <property type="molecule type" value="Genomic_DNA"/>
</dbReference>
<protein>
    <submittedName>
        <fullName evidence="2">Uncharacterized protein</fullName>
    </submittedName>
</protein>
<dbReference type="OrthoDB" id="3946003at2759"/>
<evidence type="ECO:0000256" key="1">
    <source>
        <dbReference type="SAM" id="Coils"/>
    </source>
</evidence>
<sequence>MATLTIQLLWQGVCYIFRRYNSTAAQENGENTQHSEAPQQADMEPLVRVNVDCIFSVEEEEDYTSGPAKMIIANDGSKKCAALLLSFELSTKIQNALTGQRKLRGLELRIEQQRTEIFHNDQKAFGFVIRTRNQLARLKKKATGDSVEPTDEQKQHMQELQDRINEAEDRRSTLRIEDESLAEQLRLAVQNQRMLQHEVDVILDDVYVNCQLLEPQTTPLPSQQFEFLAIPEAYQHQSNADVGSSINIEPNFAQRGSTDERNPIVQQASFDLEKCRGNLARAQRDFNANRESYGRELQSYLAAHVNSPHIDLQAEFDLIHLQKGQKLTRQLLEAEQAYENVKVVARAVGVPHGYFQESNFGDHPDDGYKGSQEIGGATLIDRKRIESWLESSGQITQHDWSRKPEIDDWSVDSGKLFDSVSVIAQGSDRKRIDRWRDEIGHY</sequence>
<reference evidence="2 3" key="1">
    <citation type="journal article" date="2016" name="Nat. Commun.">
        <title>Ectomycorrhizal ecology is imprinted in the genome of the dominant symbiotic fungus Cenococcum geophilum.</title>
        <authorList>
            <consortium name="DOE Joint Genome Institute"/>
            <person name="Peter M."/>
            <person name="Kohler A."/>
            <person name="Ohm R.A."/>
            <person name="Kuo A."/>
            <person name="Krutzmann J."/>
            <person name="Morin E."/>
            <person name="Arend M."/>
            <person name="Barry K.W."/>
            <person name="Binder M."/>
            <person name="Choi C."/>
            <person name="Clum A."/>
            <person name="Copeland A."/>
            <person name="Grisel N."/>
            <person name="Haridas S."/>
            <person name="Kipfer T."/>
            <person name="LaButti K."/>
            <person name="Lindquist E."/>
            <person name="Lipzen A."/>
            <person name="Maire R."/>
            <person name="Meier B."/>
            <person name="Mihaltcheva S."/>
            <person name="Molinier V."/>
            <person name="Murat C."/>
            <person name="Poggeler S."/>
            <person name="Quandt C.A."/>
            <person name="Sperisen C."/>
            <person name="Tritt A."/>
            <person name="Tisserant E."/>
            <person name="Crous P.W."/>
            <person name="Henrissat B."/>
            <person name="Nehls U."/>
            <person name="Egli S."/>
            <person name="Spatafora J.W."/>
            <person name="Grigoriev I.V."/>
            <person name="Martin F.M."/>
        </authorList>
    </citation>
    <scope>NUCLEOTIDE SEQUENCE [LARGE SCALE GENOMIC DNA]</scope>
    <source>
        <strain evidence="2 3">CBS 207.34</strain>
    </source>
</reference>
<dbReference type="Proteomes" id="UP000250140">
    <property type="component" value="Unassembled WGS sequence"/>
</dbReference>
<gene>
    <name evidence="2" type="ORF">AOQ84DRAFT_420121</name>
</gene>
<organism evidence="2 3">
    <name type="scientific">Glonium stellatum</name>
    <dbReference type="NCBI Taxonomy" id="574774"/>
    <lineage>
        <taxon>Eukaryota</taxon>
        <taxon>Fungi</taxon>
        <taxon>Dikarya</taxon>
        <taxon>Ascomycota</taxon>
        <taxon>Pezizomycotina</taxon>
        <taxon>Dothideomycetes</taxon>
        <taxon>Pleosporomycetidae</taxon>
        <taxon>Gloniales</taxon>
        <taxon>Gloniaceae</taxon>
        <taxon>Glonium</taxon>
    </lineage>
</organism>
<evidence type="ECO:0000313" key="3">
    <source>
        <dbReference type="Proteomes" id="UP000250140"/>
    </source>
</evidence>
<keyword evidence="1" id="KW-0175">Coiled coil</keyword>
<keyword evidence="3" id="KW-1185">Reference proteome</keyword>
<accession>A0A8E2JWK9</accession>